<dbReference type="Proteomes" id="UP000540071">
    <property type="component" value="Unassembled WGS sequence"/>
</dbReference>
<sequence>MLLLRLLALAAAWSYGQAQMFLKQRQVSITRGHKTAASMDCIAEGISDFQHLYIHWYRHRPSKAPERILYIGPGAASYDDSSYSNKYSSFKRGTNICTFTINDINSNDEGTYYCAYWHF</sequence>
<dbReference type="InterPro" id="IPR007110">
    <property type="entry name" value="Ig-like_dom"/>
</dbReference>
<dbReference type="SUPFAM" id="SSF48726">
    <property type="entry name" value="Immunoglobulin"/>
    <property type="match status" value="1"/>
</dbReference>
<keyword evidence="3" id="KW-1133">Transmembrane helix</keyword>
<proteinExistence type="predicted"/>
<dbReference type="PROSITE" id="PS50835">
    <property type="entry name" value="IG_LIKE"/>
    <property type="match status" value="1"/>
</dbReference>
<feature type="chain" id="PRO_5029837130" evidence="7">
    <location>
        <begin position="19"/>
        <end position="119"/>
    </location>
</feature>
<comment type="subcellular location">
    <subcellularLocation>
        <location evidence="1">Membrane</location>
    </subcellularLocation>
</comment>
<organism evidence="9 10">
    <name type="scientific">Poecile atricapillus</name>
    <name type="common">Black-capped chickadee</name>
    <name type="synonym">Parus atricapillus</name>
    <dbReference type="NCBI Taxonomy" id="48891"/>
    <lineage>
        <taxon>Eukaryota</taxon>
        <taxon>Metazoa</taxon>
        <taxon>Chordata</taxon>
        <taxon>Craniata</taxon>
        <taxon>Vertebrata</taxon>
        <taxon>Euteleostomi</taxon>
        <taxon>Archelosauria</taxon>
        <taxon>Archosauria</taxon>
        <taxon>Dinosauria</taxon>
        <taxon>Saurischia</taxon>
        <taxon>Theropoda</taxon>
        <taxon>Coelurosauria</taxon>
        <taxon>Aves</taxon>
        <taxon>Neognathae</taxon>
        <taxon>Neoaves</taxon>
        <taxon>Telluraves</taxon>
        <taxon>Australaves</taxon>
        <taxon>Passeriformes</taxon>
        <taxon>Paridae</taxon>
        <taxon>Poecile</taxon>
    </lineage>
</organism>
<feature type="signal peptide" evidence="7">
    <location>
        <begin position="1"/>
        <end position="18"/>
    </location>
</feature>
<dbReference type="InterPro" id="IPR051117">
    <property type="entry name" value="TRG_var/const_region"/>
</dbReference>
<gene>
    <name evidence="9" type="primary">Tvc1</name>
    <name evidence="9" type="ORF">POEATR_R15241</name>
</gene>
<evidence type="ECO:0000313" key="9">
    <source>
        <dbReference type="EMBL" id="NWZ84486.1"/>
    </source>
</evidence>
<evidence type="ECO:0000256" key="4">
    <source>
        <dbReference type="ARBA" id="ARBA00023136"/>
    </source>
</evidence>
<keyword evidence="5" id="KW-0675">Receptor</keyword>
<accession>A0A7K7QX10</accession>
<evidence type="ECO:0000256" key="2">
    <source>
        <dbReference type="ARBA" id="ARBA00022692"/>
    </source>
</evidence>
<dbReference type="SMART" id="SM00406">
    <property type="entry name" value="IGv"/>
    <property type="match status" value="1"/>
</dbReference>
<comment type="caution">
    <text evidence="9">The sequence shown here is derived from an EMBL/GenBank/DDBJ whole genome shotgun (WGS) entry which is preliminary data.</text>
</comment>
<dbReference type="GO" id="GO:0016020">
    <property type="term" value="C:membrane"/>
    <property type="evidence" value="ECO:0007669"/>
    <property type="project" value="UniProtKB-SubCell"/>
</dbReference>
<keyword evidence="7" id="KW-0732">Signal</keyword>
<dbReference type="Gene3D" id="2.60.40.10">
    <property type="entry name" value="Immunoglobulins"/>
    <property type="match status" value="1"/>
</dbReference>
<evidence type="ECO:0000313" key="10">
    <source>
        <dbReference type="Proteomes" id="UP000540071"/>
    </source>
</evidence>
<evidence type="ECO:0000256" key="1">
    <source>
        <dbReference type="ARBA" id="ARBA00004370"/>
    </source>
</evidence>
<dbReference type="InterPro" id="IPR013783">
    <property type="entry name" value="Ig-like_fold"/>
</dbReference>
<dbReference type="AlphaFoldDB" id="A0A7K7QX10"/>
<keyword evidence="4" id="KW-0472">Membrane</keyword>
<evidence type="ECO:0000256" key="5">
    <source>
        <dbReference type="ARBA" id="ARBA00023170"/>
    </source>
</evidence>
<dbReference type="Pfam" id="PF07686">
    <property type="entry name" value="V-set"/>
    <property type="match status" value="1"/>
</dbReference>
<keyword evidence="2" id="KW-0812">Transmembrane</keyword>
<keyword evidence="6" id="KW-0393">Immunoglobulin domain</keyword>
<name>A0A7K7QX10_POEAT</name>
<evidence type="ECO:0000256" key="6">
    <source>
        <dbReference type="ARBA" id="ARBA00023319"/>
    </source>
</evidence>
<feature type="domain" description="Ig-like" evidence="8">
    <location>
        <begin position="18"/>
        <end position="119"/>
    </location>
</feature>
<evidence type="ECO:0000256" key="7">
    <source>
        <dbReference type="SAM" id="SignalP"/>
    </source>
</evidence>
<dbReference type="EMBL" id="VZSS01000089">
    <property type="protein sequence ID" value="NWZ84486.1"/>
    <property type="molecule type" value="Genomic_DNA"/>
</dbReference>
<dbReference type="InterPro" id="IPR036179">
    <property type="entry name" value="Ig-like_dom_sf"/>
</dbReference>
<reference evidence="9 10" key="1">
    <citation type="submission" date="2019-09" db="EMBL/GenBank/DDBJ databases">
        <title>Bird 10,000 Genomes (B10K) Project - Family phase.</title>
        <authorList>
            <person name="Zhang G."/>
        </authorList>
    </citation>
    <scope>NUCLEOTIDE SEQUENCE [LARGE SCALE GENOMIC DNA]</scope>
    <source>
        <strain evidence="9">OUT-0023</strain>
        <tissue evidence="9">Blood</tissue>
    </source>
</reference>
<feature type="non-terminal residue" evidence="9">
    <location>
        <position position="119"/>
    </location>
</feature>
<feature type="non-terminal residue" evidence="9">
    <location>
        <position position="1"/>
    </location>
</feature>
<dbReference type="PANTHER" id="PTHR19256">
    <property type="entry name" value="T-CELL RECEPTOR GAMMA CHAIN"/>
    <property type="match status" value="1"/>
</dbReference>
<evidence type="ECO:0000259" key="8">
    <source>
        <dbReference type="PROSITE" id="PS50835"/>
    </source>
</evidence>
<dbReference type="InterPro" id="IPR013106">
    <property type="entry name" value="Ig_V-set"/>
</dbReference>
<dbReference type="PANTHER" id="PTHR19256:SF65">
    <property type="entry name" value="T CELL RECEPTOR GAMMA CONSTANT 1-RELATED"/>
    <property type="match status" value="1"/>
</dbReference>
<evidence type="ECO:0000256" key="3">
    <source>
        <dbReference type="ARBA" id="ARBA00022989"/>
    </source>
</evidence>
<protein>
    <submittedName>
        <fullName evidence="9">TVC1 protein</fullName>
    </submittedName>
</protein>
<keyword evidence="10" id="KW-1185">Reference proteome</keyword>